<dbReference type="PANTHER" id="PTHR43861:SF1">
    <property type="entry name" value="TRANS-ACONITATE 2-METHYLTRANSFERASE"/>
    <property type="match status" value="1"/>
</dbReference>
<gene>
    <name evidence="2" type="ORF">U5817_11205</name>
</gene>
<dbReference type="PANTHER" id="PTHR43861">
    <property type="entry name" value="TRANS-ACONITATE 2-METHYLTRANSFERASE-RELATED"/>
    <property type="match status" value="1"/>
</dbReference>
<protein>
    <submittedName>
        <fullName evidence="2">Methyltransferase domain-containing protein</fullName>
    </submittedName>
</protein>
<keyword evidence="2" id="KW-0808">Transferase</keyword>
<dbReference type="RefSeq" id="WP_407280806.1">
    <property type="nucleotide sequence ID" value="NZ_CP141259.1"/>
</dbReference>
<organism evidence="2 3">
    <name type="scientific">Aromatoleum evansii</name>
    <name type="common">Azoarcus evansii</name>
    <dbReference type="NCBI Taxonomy" id="59406"/>
    <lineage>
        <taxon>Bacteria</taxon>
        <taxon>Pseudomonadati</taxon>
        <taxon>Pseudomonadota</taxon>
        <taxon>Betaproteobacteria</taxon>
        <taxon>Rhodocyclales</taxon>
        <taxon>Rhodocyclaceae</taxon>
        <taxon>Aromatoleum</taxon>
    </lineage>
</organism>
<dbReference type="InterPro" id="IPR029063">
    <property type="entry name" value="SAM-dependent_MTases_sf"/>
</dbReference>
<dbReference type="SUPFAM" id="SSF53335">
    <property type="entry name" value="S-adenosyl-L-methionine-dependent methyltransferases"/>
    <property type="match status" value="1"/>
</dbReference>
<evidence type="ECO:0000259" key="1">
    <source>
        <dbReference type="Pfam" id="PF13847"/>
    </source>
</evidence>
<evidence type="ECO:0000313" key="2">
    <source>
        <dbReference type="EMBL" id="WRL48590.1"/>
    </source>
</evidence>
<sequence>MVAIAGLRKEQIFEAVQQMYTDVANQPQRRFHFPTGRAACLFVGYPESWLERVPDTAQESFAGVGFPFAADVIRRGNRVLDVGSGSGTDTLIAAGLVGTDGRVLALDMTQAMIDKLRANATLAGAGNVEPIEGNAEAIPIPDACVDVVTSNGVLNLVPDKPRAFAELHRVLRPGGWVQLADIVVSQPIGEKSRSNPRLWAECVVGAVIEEAYLDAFHQAGFDEIRILRRFDYFSGSSSEDTRRIAAALGAHALELVLRKPRAG</sequence>
<dbReference type="GO" id="GO:0008168">
    <property type="term" value="F:methyltransferase activity"/>
    <property type="evidence" value="ECO:0007669"/>
    <property type="project" value="UniProtKB-KW"/>
</dbReference>
<dbReference type="GO" id="GO:0032259">
    <property type="term" value="P:methylation"/>
    <property type="evidence" value="ECO:0007669"/>
    <property type="project" value="UniProtKB-KW"/>
</dbReference>
<dbReference type="Proteomes" id="UP001626593">
    <property type="component" value="Chromosome"/>
</dbReference>
<name>A0ABZ1AT14_AROEV</name>
<dbReference type="InterPro" id="IPR025714">
    <property type="entry name" value="Methyltranfer_dom"/>
</dbReference>
<reference evidence="2 3" key="1">
    <citation type="submission" date="2023-12" db="EMBL/GenBank/DDBJ databases">
        <title>A. evansii MAY27, complete genome.</title>
        <authorList>
            <person name="Wang Y."/>
        </authorList>
    </citation>
    <scope>NUCLEOTIDE SEQUENCE [LARGE SCALE GENOMIC DNA]</scope>
    <source>
        <strain evidence="2 3">MAY27</strain>
    </source>
</reference>
<feature type="domain" description="Methyltransferase" evidence="1">
    <location>
        <begin position="75"/>
        <end position="220"/>
    </location>
</feature>
<evidence type="ECO:0000313" key="3">
    <source>
        <dbReference type="Proteomes" id="UP001626593"/>
    </source>
</evidence>
<dbReference type="EMBL" id="CP141259">
    <property type="protein sequence ID" value="WRL48590.1"/>
    <property type="molecule type" value="Genomic_DNA"/>
</dbReference>
<keyword evidence="3" id="KW-1185">Reference proteome</keyword>
<dbReference type="Pfam" id="PF13847">
    <property type="entry name" value="Methyltransf_31"/>
    <property type="match status" value="1"/>
</dbReference>
<proteinExistence type="predicted"/>
<keyword evidence="2" id="KW-0489">Methyltransferase</keyword>
<dbReference type="CDD" id="cd02440">
    <property type="entry name" value="AdoMet_MTases"/>
    <property type="match status" value="1"/>
</dbReference>
<dbReference type="Gene3D" id="3.40.50.150">
    <property type="entry name" value="Vaccinia Virus protein VP39"/>
    <property type="match status" value="1"/>
</dbReference>
<accession>A0ABZ1AT14</accession>